<evidence type="ECO:0000256" key="5">
    <source>
        <dbReference type="ARBA" id="ARBA00023237"/>
    </source>
</evidence>
<dbReference type="PANTHER" id="PTHR38776">
    <property type="entry name" value="MLTA-INTERACTING PROTEIN-RELATED"/>
    <property type="match status" value="1"/>
</dbReference>
<feature type="chain" id="PRO_5011486458" evidence="6">
    <location>
        <begin position="19"/>
        <end position="272"/>
    </location>
</feature>
<evidence type="ECO:0000256" key="4">
    <source>
        <dbReference type="ARBA" id="ARBA00023136"/>
    </source>
</evidence>
<dbReference type="Pfam" id="PF06629">
    <property type="entry name" value="MipA"/>
    <property type="match status" value="1"/>
</dbReference>
<dbReference type="RefSeq" id="WP_093328727.1">
    <property type="nucleotide sequence ID" value="NZ_AP027363.1"/>
</dbReference>
<comment type="subcellular location">
    <subcellularLocation>
        <location evidence="1">Cell outer membrane</location>
    </subcellularLocation>
</comment>
<dbReference type="PANTHER" id="PTHR38776:SF1">
    <property type="entry name" value="MLTA-INTERACTING PROTEIN-RELATED"/>
    <property type="match status" value="1"/>
</dbReference>
<keyword evidence="4" id="KW-0472">Membrane</keyword>
<evidence type="ECO:0000313" key="7">
    <source>
        <dbReference type="EMBL" id="SET24533.1"/>
    </source>
</evidence>
<dbReference type="STRING" id="349064.SAMN05660429_01369"/>
<feature type="signal peptide" evidence="6">
    <location>
        <begin position="1"/>
        <end position="18"/>
    </location>
</feature>
<evidence type="ECO:0000256" key="3">
    <source>
        <dbReference type="ARBA" id="ARBA00022729"/>
    </source>
</evidence>
<name>A0A1I0CXE6_THASX</name>
<proteinExistence type="inferred from homology"/>
<dbReference type="EMBL" id="FOHK01000005">
    <property type="protein sequence ID" value="SET24533.1"/>
    <property type="molecule type" value="Genomic_DNA"/>
</dbReference>
<dbReference type="AlphaFoldDB" id="A0A1I0CXE6"/>
<gene>
    <name evidence="7" type="ORF">SAMN05660429_01369</name>
</gene>
<keyword evidence="5" id="KW-0998">Cell outer membrane</keyword>
<evidence type="ECO:0000256" key="6">
    <source>
        <dbReference type="SAM" id="SignalP"/>
    </source>
</evidence>
<sequence>MKHFFALCAILCTCLASATSQIEANNGEFVISAGYGNITNPVKDRDDITFYGLPEFVYYGERFYIENTTVGYALLENEHWMVDAYAFLNEDGFFYQLDGTKALSIPGAIGNSYRQPTRRDPLPDVATLERNASYLAGFNVSNVTQWYTMQLGWGKDVSGVHHGDEVTFQLFNRYIYHRFTFAWNVGARYKSAKINDYYYTVHEDEWAIPMRSPSIGETITPWVKVAAHYYFDQHWSVGFTVQQNWLDAKLKRGYIVDETNYTSVFVGLSYKF</sequence>
<evidence type="ECO:0000256" key="1">
    <source>
        <dbReference type="ARBA" id="ARBA00004442"/>
    </source>
</evidence>
<organism evidence="7 8">
    <name type="scientific">Thalassotalea agarivorans</name>
    <name type="common">Thalassomonas agarivorans</name>
    <dbReference type="NCBI Taxonomy" id="349064"/>
    <lineage>
        <taxon>Bacteria</taxon>
        <taxon>Pseudomonadati</taxon>
        <taxon>Pseudomonadota</taxon>
        <taxon>Gammaproteobacteria</taxon>
        <taxon>Alteromonadales</taxon>
        <taxon>Colwelliaceae</taxon>
        <taxon>Thalassotalea</taxon>
    </lineage>
</organism>
<accession>A0A1I0CXE6</accession>
<keyword evidence="8" id="KW-1185">Reference proteome</keyword>
<keyword evidence="3 6" id="KW-0732">Signal</keyword>
<evidence type="ECO:0000313" key="8">
    <source>
        <dbReference type="Proteomes" id="UP000199308"/>
    </source>
</evidence>
<evidence type="ECO:0000256" key="2">
    <source>
        <dbReference type="ARBA" id="ARBA00005722"/>
    </source>
</evidence>
<dbReference type="InterPro" id="IPR010583">
    <property type="entry name" value="MipA"/>
</dbReference>
<dbReference type="Proteomes" id="UP000199308">
    <property type="component" value="Unassembled WGS sequence"/>
</dbReference>
<dbReference type="OrthoDB" id="5731040at2"/>
<reference evidence="7 8" key="1">
    <citation type="submission" date="2016-10" db="EMBL/GenBank/DDBJ databases">
        <authorList>
            <person name="de Groot N.N."/>
        </authorList>
    </citation>
    <scope>NUCLEOTIDE SEQUENCE [LARGE SCALE GENOMIC DNA]</scope>
    <source>
        <strain evidence="7 8">DSM 19706</strain>
    </source>
</reference>
<protein>
    <submittedName>
        <fullName evidence="7">Outer membrane scaffolding protein for murein synthesis, MipA/OmpV family</fullName>
    </submittedName>
</protein>
<comment type="similarity">
    <text evidence="2">Belongs to the MipA/OmpV family.</text>
</comment>
<dbReference type="GO" id="GO:0009279">
    <property type="term" value="C:cell outer membrane"/>
    <property type="evidence" value="ECO:0007669"/>
    <property type="project" value="UniProtKB-SubCell"/>
</dbReference>